<comment type="similarity">
    <text evidence="1">Belongs to the fructosamine kinase family.</text>
</comment>
<dbReference type="Pfam" id="PF03881">
    <property type="entry name" value="Fructosamin_kin"/>
    <property type="match status" value="1"/>
</dbReference>
<dbReference type="AlphaFoldDB" id="A0A0F6WRA9"/>
<gene>
    <name evidence="2" type="ORF">YH66_12725</name>
</gene>
<reference evidence="2 3" key="1">
    <citation type="submission" date="2015-04" db="EMBL/GenBank/DDBJ databases">
        <title>Complete Genome Sequence of Brevibacterium flavum ATCC 15168.</title>
        <authorList>
            <person name="Ahn J."/>
            <person name="Park G."/>
            <person name="Jeon W."/>
            <person name="Jang Y."/>
            <person name="Jang M."/>
            <person name="Lee H."/>
            <person name="Lee H."/>
        </authorList>
    </citation>
    <scope>NUCLEOTIDE SEQUENCE [LARGE SCALE GENOMIC DNA]</scope>
    <source>
        <strain evidence="2 3">ATCC 15168</strain>
    </source>
</reference>
<dbReference type="InterPro" id="IPR016477">
    <property type="entry name" value="Fructo-/Ketosamine-3-kinase"/>
</dbReference>
<keyword evidence="1" id="KW-0808">Transferase</keyword>
<dbReference type="InterPro" id="IPR011009">
    <property type="entry name" value="Kinase-like_dom_sf"/>
</dbReference>
<organism evidence="2 3">
    <name type="scientific">[Brevibacterium] flavum</name>
    <dbReference type="NCBI Taxonomy" id="92706"/>
    <lineage>
        <taxon>Bacteria</taxon>
        <taxon>Bacillati</taxon>
        <taxon>Actinomycetota</taxon>
        <taxon>Actinomycetes</taxon>
        <taxon>Mycobacteriales</taxon>
        <taxon>Corynebacteriaceae</taxon>
        <taxon>Corynebacterium</taxon>
    </lineage>
</organism>
<keyword evidence="1 2" id="KW-0418">Kinase</keyword>
<dbReference type="PIRSF" id="PIRSF006221">
    <property type="entry name" value="Ketosamine-3-kinase"/>
    <property type="match status" value="1"/>
</dbReference>
<sequence>MPHFTKRPAQPQAALAEAVGLRWLAEASSAVAQVVSADAEQITTVGVETQLPTPDEAFKAGEELARIHLAGAPAFGCPPAGWAGLNYIGTQEQACLSTPTWGVFYSQQRVLPFARRARRRNHLTEHALWVVEAACDLISELPDDVPPARIHGDLWFGNLLFGTDGPVFIDPAAHGGHPETDLAMLDVFGAPYLDEIREGYLSINPLPDGWRERTPMHQLHPLAVHAASHGPSYGVELLHAAKATLKLLD</sequence>
<proteinExistence type="inferred from homology"/>
<dbReference type="SUPFAM" id="SSF56112">
    <property type="entry name" value="Protein kinase-like (PK-like)"/>
    <property type="match status" value="1"/>
</dbReference>
<dbReference type="PANTHER" id="PTHR12149">
    <property type="entry name" value="FRUCTOSAMINE 3 KINASE-RELATED PROTEIN"/>
    <property type="match status" value="1"/>
</dbReference>
<dbReference type="Gene3D" id="1.20.1270.240">
    <property type="match status" value="1"/>
</dbReference>
<dbReference type="PATRIC" id="fig|92706.3.peg.2670"/>
<protein>
    <submittedName>
        <fullName evidence="2">Fructosamine kinase</fullName>
    </submittedName>
</protein>
<dbReference type="PANTHER" id="PTHR12149:SF8">
    <property type="entry name" value="PROTEIN-RIBULOSAMINE 3-KINASE"/>
    <property type="match status" value="1"/>
</dbReference>
<accession>A0A0F6WRA9</accession>
<keyword evidence="3" id="KW-1185">Reference proteome</keyword>
<evidence type="ECO:0000256" key="1">
    <source>
        <dbReference type="PIRNR" id="PIRNR006221"/>
    </source>
</evidence>
<name>A0A0F6WRA9_9CORY</name>
<dbReference type="GO" id="GO:0016301">
    <property type="term" value="F:kinase activity"/>
    <property type="evidence" value="ECO:0007669"/>
    <property type="project" value="UniProtKB-UniRule"/>
</dbReference>
<dbReference type="RefSeq" id="WP_003860273.1">
    <property type="nucleotide sequence ID" value="NZ_CP011309.1"/>
</dbReference>
<evidence type="ECO:0000313" key="2">
    <source>
        <dbReference type="EMBL" id="AKF28332.1"/>
    </source>
</evidence>
<evidence type="ECO:0000313" key="3">
    <source>
        <dbReference type="Proteomes" id="UP000034037"/>
    </source>
</evidence>
<dbReference type="HOGENOM" id="CLU_036517_0_2_11"/>
<dbReference type="Proteomes" id="UP000034037">
    <property type="component" value="Chromosome"/>
</dbReference>
<dbReference type="EMBL" id="CP011309">
    <property type="protein sequence ID" value="AKF28332.1"/>
    <property type="molecule type" value="Genomic_DNA"/>
</dbReference>
<dbReference type="Gene3D" id="1.10.510.10">
    <property type="entry name" value="Transferase(Phosphotransferase) domain 1"/>
    <property type="match status" value="1"/>
</dbReference>